<gene>
    <name evidence="1" type="ORF">OGZ50_05165</name>
</gene>
<name>A0AAP3Z0I2_9LACT</name>
<sequence>MATFEEAMQLIINQAESLSTKMTVEDKAEVTKAGAKVFEQALAYEVRNRHYRHRDTGEDPHLADSIVMKNKNIDGVKDGQSVVGWERSTAKGSNAKGYIANIINNGSRFPQFTTRSGRKYKKPGEVAVHADHFIEETRKNPIVQQGILKAEAEAMRKIINRKKKTNYIKSQVKTDF</sequence>
<comment type="caution">
    <text evidence="1">The sequence shown here is derived from an EMBL/GenBank/DDBJ whole genome shotgun (WGS) entry which is preliminary data.</text>
</comment>
<dbReference type="Proteomes" id="UP001152598">
    <property type="component" value="Unassembled WGS sequence"/>
</dbReference>
<protein>
    <submittedName>
        <fullName evidence="1">HK97 gp10 family phage protein</fullName>
    </submittedName>
</protein>
<organism evidence="1 2">
    <name type="scientific">Lactococcus lactis</name>
    <dbReference type="NCBI Taxonomy" id="1358"/>
    <lineage>
        <taxon>Bacteria</taxon>
        <taxon>Bacillati</taxon>
        <taxon>Bacillota</taxon>
        <taxon>Bacilli</taxon>
        <taxon>Lactobacillales</taxon>
        <taxon>Streptococcaceae</taxon>
        <taxon>Lactococcus</taxon>
    </lineage>
</organism>
<dbReference type="RefSeq" id="WP_278228319.1">
    <property type="nucleotide sequence ID" value="NZ_JAOWLV010000002.1"/>
</dbReference>
<dbReference type="InterPro" id="IPR010064">
    <property type="entry name" value="HK97-gp10_tail"/>
</dbReference>
<reference evidence="1" key="1">
    <citation type="submission" date="2022-10" db="EMBL/GenBank/DDBJ databases">
        <authorList>
            <person name="Turner M.S."/>
            <person name="Huang W."/>
        </authorList>
    </citation>
    <scope>NUCLEOTIDE SEQUENCE</scope>
    <source>
        <strain evidence="1">54</strain>
    </source>
</reference>
<dbReference type="AlphaFoldDB" id="A0AAP3Z0I2"/>
<evidence type="ECO:0000313" key="2">
    <source>
        <dbReference type="Proteomes" id="UP001152598"/>
    </source>
</evidence>
<reference evidence="1" key="2">
    <citation type="journal article" date="2023" name="Food Microbiol.">
        <title>Evaluation of the fermentation potential of lactic acid bacteria isolated from herbs, fruits and vegetables as starter cultures in nut-based milk alternatives.</title>
        <authorList>
            <person name="Huang W."/>
            <person name="Dong A."/>
            <person name="Pham H.T."/>
            <person name="Zhou C."/>
            <person name="Huo Z."/>
            <person name="Watjen A.P."/>
            <person name="Prakash S."/>
            <person name="Bang-Berthelsen C.H."/>
            <person name="Turner M.S."/>
        </authorList>
    </citation>
    <scope>NUCLEOTIDE SEQUENCE</scope>
    <source>
        <strain evidence="1">54</strain>
    </source>
</reference>
<evidence type="ECO:0000313" key="1">
    <source>
        <dbReference type="EMBL" id="MDG4976123.1"/>
    </source>
</evidence>
<dbReference type="Pfam" id="PF04883">
    <property type="entry name" value="HK97-gp10_like"/>
    <property type="match status" value="1"/>
</dbReference>
<proteinExistence type="predicted"/>
<accession>A0AAP3Z0I2</accession>
<dbReference type="EMBL" id="JAOWLV010000002">
    <property type="protein sequence ID" value="MDG4976123.1"/>
    <property type="molecule type" value="Genomic_DNA"/>
</dbReference>